<dbReference type="AlphaFoldDB" id="A0A1N7SGA9"/>
<sequence>MCNAPAICFSEIESVFQRDEREVPSDVTPARRTSNVESFLHQHVQTANVTSMIDYFSIYKKQILYLEIIDRGRIGFYSPPTTPTTPT</sequence>
<gene>
    <name evidence="1" type="ORF">BN2476_500187</name>
</gene>
<keyword evidence="2" id="KW-1185">Reference proteome</keyword>
<comment type="caution">
    <text evidence="1">The sequence shown here is derived from an EMBL/GenBank/DDBJ whole genome shotgun (WGS) entry which is preliminary data.</text>
</comment>
<protein>
    <submittedName>
        <fullName evidence="1">Uncharacterized protein</fullName>
    </submittedName>
</protein>
<evidence type="ECO:0000313" key="2">
    <source>
        <dbReference type="Proteomes" id="UP000195569"/>
    </source>
</evidence>
<reference evidence="1" key="1">
    <citation type="submission" date="2016-12" db="EMBL/GenBank/DDBJ databases">
        <authorList>
            <person name="Moulin L."/>
        </authorList>
    </citation>
    <scope>NUCLEOTIDE SEQUENCE [LARGE SCALE GENOMIC DNA]</scope>
    <source>
        <strain evidence="1">STM 7183</strain>
    </source>
</reference>
<accession>A0A1N7SGA9</accession>
<organism evidence="1 2">
    <name type="scientific">Paraburkholderia piptadeniae</name>
    <dbReference type="NCBI Taxonomy" id="1701573"/>
    <lineage>
        <taxon>Bacteria</taxon>
        <taxon>Pseudomonadati</taxon>
        <taxon>Pseudomonadota</taxon>
        <taxon>Betaproteobacteria</taxon>
        <taxon>Burkholderiales</taxon>
        <taxon>Burkholderiaceae</taxon>
        <taxon>Paraburkholderia</taxon>
    </lineage>
</organism>
<name>A0A1N7SGA9_9BURK</name>
<dbReference type="EMBL" id="CYGY02000050">
    <property type="protein sequence ID" value="SIT46370.1"/>
    <property type="molecule type" value="Genomic_DNA"/>
</dbReference>
<proteinExistence type="predicted"/>
<evidence type="ECO:0000313" key="1">
    <source>
        <dbReference type="EMBL" id="SIT46370.1"/>
    </source>
</evidence>
<dbReference type="Proteomes" id="UP000195569">
    <property type="component" value="Unassembled WGS sequence"/>
</dbReference>